<dbReference type="Proteomes" id="UP000663827">
    <property type="component" value="Unassembled WGS sequence"/>
</dbReference>
<organism evidence="1 2">
    <name type="scientific">Rhizoctonia solani</name>
    <dbReference type="NCBI Taxonomy" id="456999"/>
    <lineage>
        <taxon>Eukaryota</taxon>
        <taxon>Fungi</taxon>
        <taxon>Dikarya</taxon>
        <taxon>Basidiomycota</taxon>
        <taxon>Agaricomycotina</taxon>
        <taxon>Agaricomycetes</taxon>
        <taxon>Cantharellales</taxon>
        <taxon>Ceratobasidiaceae</taxon>
        <taxon>Rhizoctonia</taxon>
    </lineage>
</organism>
<accession>A0A8H3E976</accession>
<evidence type="ECO:0000313" key="2">
    <source>
        <dbReference type="Proteomes" id="UP000663827"/>
    </source>
</evidence>
<comment type="caution">
    <text evidence="1">The sequence shown here is derived from an EMBL/GenBank/DDBJ whole genome shotgun (WGS) entry which is preliminary data.</text>
</comment>
<reference evidence="1" key="1">
    <citation type="submission" date="2021-01" db="EMBL/GenBank/DDBJ databases">
        <authorList>
            <person name="Kaushik A."/>
        </authorList>
    </citation>
    <scope>NUCLEOTIDE SEQUENCE</scope>
    <source>
        <strain evidence="1">AG5</strain>
    </source>
</reference>
<evidence type="ECO:0000313" key="1">
    <source>
        <dbReference type="EMBL" id="CAE7184272.1"/>
    </source>
</evidence>
<name>A0A8H3E976_9AGAM</name>
<proteinExistence type="predicted"/>
<sequence>MKKSSVKSKGRDGYWVMNFIDQGSGTRADDAASDSINPTSSEPLERHPEFFFDNTLVAIQVKRTLFNVHKYQLVKSEEGSSPENPIQLKGISALDFAALLRVPYASHFSSNPPAPEASLIIPAFRLANLFNFSQLCAFLLPLAEEKLDAVNKIVFAREFDIKQWLVPAHVHLCQRENPLTNEEAQKIGMGSVLMIWRMREQHRSQNWTSSHEAGSYYCDNCTGYTRQGWPQVCKECSESTAYSLCDRPARATASGSIATDATAIEAGVKKWVESGCTVTD</sequence>
<protein>
    <recommendedName>
        <fullName evidence="3">BTB domain-containing protein</fullName>
    </recommendedName>
</protein>
<dbReference type="EMBL" id="CAJNJQ010002762">
    <property type="protein sequence ID" value="CAE7184272.1"/>
    <property type="molecule type" value="Genomic_DNA"/>
</dbReference>
<evidence type="ECO:0008006" key="3">
    <source>
        <dbReference type="Google" id="ProtNLM"/>
    </source>
</evidence>
<gene>
    <name evidence="1" type="ORF">RDB_LOCUS120532</name>
</gene>
<dbReference type="AlphaFoldDB" id="A0A8H3E976"/>